<keyword evidence="1" id="KW-0472">Membrane</keyword>
<dbReference type="EMBL" id="CP042305">
    <property type="protein sequence ID" value="QDZ14563.1"/>
    <property type="molecule type" value="Genomic_DNA"/>
</dbReference>
<gene>
    <name evidence="2" type="ORF">FPZ11_07155</name>
</gene>
<keyword evidence="1" id="KW-1133">Transmembrane helix</keyword>
<sequence>MTEKTPQIRVDRTTAVEPVLRGVIFGVTVMLLLSYVPMIVWLVGGALGLPDFGEPPVTLLLVGIGLLVWLVALAGAVLMLLGTSWSGWLILIPAVVLTVIELIQAAAGGFLGLVTNAVPFGGSLSLIVLVLVYSNLRRRGAAVPPVPVVPEVRSTSPAGE</sequence>
<organism evidence="2 3">
    <name type="scientific">Humibacter ginsenosidimutans</name>
    <dbReference type="NCBI Taxonomy" id="2599293"/>
    <lineage>
        <taxon>Bacteria</taxon>
        <taxon>Bacillati</taxon>
        <taxon>Actinomycetota</taxon>
        <taxon>Actinomycetes</taxon>
        <taxon>Micrococcales</taxon>
        <taxon>Microbacteriaceae</taxon>
        <taxon>Humibacter</taxon>
    </lineage>
</organism>
<evidence type="ECO:0000256" key="1">
    <source>
        <dbReference type="SAM" id="Phobius"/>
    </source>
</evidence>
<dbReference type="Proteomes" id="UP000320216">
    <property type="component" value="Chromosome"/>
</dbReference>
<feature type="transmembrane region" description="Helical" evidence="1">
    <location>
        <begin position="59"/>
        <end position="81"/>
    </location>
</feature>
<feature type="transmembrane region" description="Helical" evidence="1">
    <location>
        <begin position="117"/>
        <end position="136"/>
    </location>
</feature>
<feature type="transmembrane region" description="Helical" evidence="1">
    <location>
        <begin position="20"/>
        <end position="47"/>
    </location>
</feature>
<dbReference type="RefSeq" id="WP_146319589.1">
    <property type="nucleotide sequence ID" value="NZ_CP042305.1"/>
</dbReference>
<keyword evidence="3" id="KW-1185">Reference proteome</keyword>
<evidence type="ECO:0000313" key="2">
    <source>
        <dbReference type="EMBL" id="QDZ14563.1"/>
    </source>
</evidence>
<keyword evidence="1" id="KW-0812">Transmembrane</keyword>
<evidence type="ECO:0000313" key="3">
    <source>
        <dbReference type="Proteomes" id="UP000320216"/>
    </source>
</evidence>
<protein>
    <submittedName>
        <fullName evidence="2">Uncharacterized protein</fullName>
    </submittedName>
</protein>
<name>A0A5B8M2H1_9MICO</name>
<dbReference type="AlphaFoldDB" id="A0A5B8M2H1"/>
<proteinExistence type="predicted"/>
<reference evidence="2 3" key="1">
    <citation type="submission" date="2019-07" db="EMBL/GenBank/DDBJ databases">
        <title>Full genome sequence of Humibacter sp. WJ7-1.</title>
        <authorList>
            <person name="Im W.-T."/>
        </authorList>
    </citation>
    <scope>NUCLEOTIDE SEQUENCE [LARGE SCALE GENOMIC DNA]</scope>
    <source>
        <strain evidence="2 3">WJ7-1</strain>
    </source>
</reference>
<dbReference type="KEGG" id="huw:FPZ11_07155"/>
<feature type="transmembrane region" description="Helical" evidence="1">
    <location>
        <begin position="88"/>
        <end position="111"/>
    </location>
</feature>
<accession>A0A5B8M2H1</accession>